<dbReference type="InterPro" id="IPR010930">
    <property type="entry name" value="Flg_bb/hook_C_dom"/>
</dbReference>
<dbReference type="Proteomes" id="UP001238179">
    <property type="component" value="Chromosome"/>
</dbReference>
<dbReference type="InterPro" id="IPR020013">
    <property type="entry name" value="Flagellar_FlgE/F/G"/>
</dbReference>
<dbReference type="NCBIfam" id="TIGR03506">
    <property type="entry name" value="FlgEFG_subfam"/>
    <property type="match status" value="1"/>
</dbReference>
<evidence type="ECO:0000256" key="2">
    <source>
        <dbReference type="ARBA" id="ARBA00009677"/>
    </source>
</evidence>
<dbReference type="KEGG" id="msil:METEAL_26960"/>
<evidence type="ECO:0000259" key="6">
    <source>
        <dbReference type="Pfam" id="PF06429"/>
    </source>
</evidence>
<protein>
    <submittedName>
        <fullName evidence="8">Flagellar basal body rod protein FlgG</fullName>
    </submittedName>
</protein>
<dbReference type="GO" id="GO:0009425">
    <property type="term" value="C:bacterial-type flagellum basal body"/>
    <property type="evidence" value="ECO:0007669"/>
    <property type="project" value="UniProtKB-SubCell"/>
</dbReference>
<dbReference type="Pfam" id="PF06429">
    <property type="entry name" value="Flg_bbr_C"/>
    <property type="match status" value="1"/>
</dbReference>
<dbReference type="PANTHER" id="PTHR30435">
    <property type="entry name" value="FLAGELLAR PROTEIN"/>
    <property type="match status" value="1"/>
</dbReference>
<dbReference type="RefSeq" id="WP_316412193.1">
    <property type="nucleotide sequence ID" value="NZ_AP027080.1"/>
</dbReference>
<sequence>MDPAYYVAAGSLKARSFQLDTVSNNLANSATVGYKPEKSFFAVFNKAVNDGSGLPLSGFLNDGTVLASRGTDFSQGTLKTTGRNMDLALEGSGFFLVQTPSGVQATRDGRFGLSKTGELQTLDGAQVLGKNGQPIRLDVNDPAFTVLGDGTVMQGPEARGQIDIRDYANLDALQRMGSNRFDPAGTPAKAATATVVQGSLEQSSVDMATCMIDMIRLNRLFEMSMKVASTITNDMDSRSISDVAPR</sequence>
<dbReference type="InterPro" id="IPR053967">
    <property type="entry name" value="LlgE_F_G-like_D1"/>
</dbReference>
<feature type="domain" description="Flagellar basal body rod protein N-terminal" evidence="5">
    <location>
        <begin position="6"/>
        <end position="35"/>
    </location>
</feature>
<evidence type="ECO:0000256" key="4">
    <source>
        <dbReference type="RuleBase" id="RU362116"/>
    </source>
</evidence>
<dbReference type="PANTHER" id="PTHR30435:SF19">
    <property type="entry name" value="FLAGELLAR BASAL-BODY ROD PROTEIN FLGG"/>
    <property type="match status" value="1"/>
</dbReference>
<comment type="similarity">
    <text evidence="2 4">Belongs to the flagella basal body rod proteins family.</text>
</comment>
<evidence type="ECO:0000259" key="7">
    <source>
        <dbReference type="Pfam" id="PF22692"/>
    </source>
</evidence>
<keyword evidence="9" id="KW-1185">Reference proteome</keyword>
<dbReference type="InterPro" id="IPR001444">
    <property type="entry name" value="Flag_bb_rod_N"/>
</dbReference>
<dbReference type="GO" id="GO:0071978">
    <property type="term" value="P:bacterial-type flagellum-dependent swarming motility"/>
    <property type="evidence" value="ECO:0007669"/>
    <property type="project" value="TreeGrafter"/>
</dbReference>
<feature type="domain" description="Flagellar basal-body/hook protein C-terminal" evidence="6">
    <location>
        <begin position="197"/>
        <end position="233"/>
    </location>
</feature>
<gene>
    <name evidence="8" type="primary">flgG-1</name>
    <name evidence="8" type="ORF">METEAL_26960</name>
</gene>
<dbReference type="InterPro" id="IPR037925">
    <property type="entry name" value="FlgE/F/G-like"/>
</dbReference>
<evidence type="ECO:0000256" key="3">
    <source>
        <dbReference type="ARBA" id="ARBA00023143"/>
    </source>
</evidence>
<organism evidence="8 9">
    <name type="scientific">Mesoterricola silvestris</name>
    <dbReference type="NCBI Taxonomy" id="2927979"/>
    <lineage>
        <taxon>Bacteria</taxon>
        <taxon>Pseudomonadati</taxon>
        <taxon>Acidobacteriota</taxon>
        <taxon>Holophagae</taxon>
        <taxon>Holophagales</taxon>
        <taxon>Holophagaceae</taxon>
        <taxon>Mesoterricola</taxon>
    </lineage>
</organism>
<dbReference type="Pfam" id="PF22692">
    <property type="entry name" value="LlgE_F_G_D1"/>
    <property type="match status" value="1"/>
</dbReference>
<reference evidence="9" key="1">
    <citation type="journal article" date="2023" name="Int. J. Syst. Evol. Microbiol.">
        <title>Mesoterricola silvestris gen. nov., sp. nov., Mesoterricola sediminis sp. nov., Geothrix oryzae sp. nov., Geothrix edaphica sp. nov., Geothrix rubra sp. nov., and Geothrix limicola sp. nov., six novel members of Acidobacteriota isolated from soils.</title>
        <authorList>
            <person name="Itoh H."/>
            <person name="Sugisawa Y."/>
            <person name="Mise K."/>
            <person name="Xu Z."/>
            <person name="Kuniyasu M."/>
            <person name="Ushijima N."/>
            <person name="Kawano K."/>
            <person name="Kobayashi E."/>
            <person name="Shiratori Y."/>
            <person name="Masuda Y."/>
            <person name="Senoo K."/>
        </authorList>
    </citation>
    <scope>NUCLEOTIDE SEQUENCE [LARGE SCALE GENOMIC DNA]</scope>
    <source>
        <strain evidence="9">W79</strain>
    </source>
</reference>
<keyword evidence="3 4" id="KW-0975">Bacterial flagellum</keyword>
<accession>A0AA48KAP5</accession>
<name>A0AA48KAP5_9BACT</name>
<keyword evidence="8" id="KW-0966">Cell projection</keyword>
<evidence type="ECO:0000313" key="8">
    <source>
        <dbReference type="EMBL" id="BDU73522.1"/>
    </source>
</evidence>
<dbReference type="SUPFAM" id="SSF117143">
    <property type="entry name" value="Flagellar hook protein flgE"/>
    <property type="match status" value="1"/>
</dbReference>
<dbReference type="AlphaFoldDB" id="A0AA48KAP5"/>
<dbReference type="Pfam" id="PF00460">
    <property type="entry name" value="Flg_bb_rod"/>
    <property type="match status" value="1"/>
</dbReference>
<evidence type="ECO:0000313" key="9">
    <source>
        <dbReference type="Proteomes" id="UP001238179"/>
    </source>
</evidence>
<keyword evidence="8" id="KW-0282">Flagellum</keyword>
<comment type="subcellular location">
    <subcellularLocation>
        <location evidence="1 4">Bacterial flagellum basal body</location>
    </subcellularLocation>
</comment>
<feature type="domain" description="Flagellar hook protein FlgE/F/G-like D1" evidence="7">
    <location>
        <begin position="88"/>
        <end position="153"/>
    </location>
</feature>
<dbReference type="EMBL" id="AP027080">
    <property type="protein sequence ID" value="BDU73522.1"/>
    <property type="molecule type" value="Genomic_DNA"/>
</dbReference>
<evidence type="ECO:0000259" key="5">
    <source>
        <dbReference type="Pfam" id="PF00460"/>
    </source>
</evidence>
<keyword evidence="8" id="KW-0969">Cilium</keyword>
<proteinExistence type="inferred from homology"/>
<evidence type="ECO:0000256" key="1">
    <source>
        <dbReference type="ARBA" id="ARBA00004117"/>
    </source>
</evidence>